<dbReference type="RefSeq" id="WP_106220785.1">
    <property type="nucleotide sequence ID" value="NZ_PVWP01000005.1"/>
</dbReference>
<protein>
    <submittedName>
        <fullName evidence="1">DUF2817 domain-containing protein</fullName>
    </submittedName>
</protein>
<gene>
    <name evidence="1" type="ORF">C7B81_08180</name>
</gene>
<dbReference type="CDD" id="cd06233">
    <property type="entry name" value="M14-like"/>
    <property type="match status" value="1"/>
</dbReference>
<keyword evidence="2" id="KW-1185">Reference proteome</keyword>
<evidence type="ECO:0000313" key="1">
    <source>
        <dbReference type="EMBL" id="PSB37493.1"/>
    </source>
</evidence>
<proteinExistence type="predicted"/>
<accession>A0ABX5F790</accession>
<dbReference type="Proteomes" id="UP000238218">
    <property type="component" value="Unassembled WGS sequence"/>
</dbReference>
<reference evidence="1 2" key="1">
    <citation type="submission" date="2018-03" db="EMBL/GenBank/DDBJ databases">
        <title>The ancient ancestry and fast evolution of plastids.</title>
        <authorList>
            <person name="Moore K.R."/>
            <person name="Magnabosco C."/>
            <person name="Momper L."/>
            <person name="Gold D.A."/>
            <person name="Bosak T."/>
            <person name="Fournier G.P."/>
        </authorList>
    </citation>
    <scope>NUCLEOTIDE SEQUENCE [LARGE SCALE GENOMIC DNA]</scope>
    <source>
        <strain evidence="1 2">CCALA 015</strain>
    </source>
</reference>
<dbReference type="InterPro" id="IPR021259">
    <property type="entry name" value="DUF2817"/>
</dbReference>
<dbReference type="Pfam" id="PF10994">
    <property type="entry name" value="DUF2817"/>
    <property type="match status" value="1"/>
</dbReference>
<name>A0ABX5F790_9CHRO</name>
<sequence>MATSDYFRPDYRSAREAFLAAAVGAGARLSSHVLPEHRGPAGEPLAIDAAALGPAEPESLLLLISGTHGVEGLAGSGCQVGVLLDELHSALPAGGGALLIHALNPHGFAWLRRGNEHNIDLNRNGLDFRGPLPENPAYDALHDALLPGDWDGPGRQRADALLEAFITGHGMAAYQAALQRGQYTHPTGLFYGGSRPSWSLSTLETILTEHLGPACRRLAVIDLHTGLGPWGYGELIGSGSTDADWERLQRWYGPEVTRPGQGPSSSSVVSGSVPVFLRRMLPALELTYLALEFGTRPIAEVLAALRADAWLHAVPDRPTPHREAIRRQVREAFLVDSPAWRAAVYGRCADVVLRAFRGLGEG</sequence>
<comment type="caution">
    <text evidence="1">The sequence shown here is derived from an EMBL/GenBank/DDBJ whole genome shotgun (WGS) entry which is preliminary data.</text>
</comment>
<dbReference type="EMBL" id="PVWP01000005">
    <property type="protein sequence ID" value="PSB37493.1"/>
    <property type="molecule type" value="Genomic_DNA"/>
</dbReference>
<organism evidence="1 2">
    <name type="scientific">Aphanothece cf. minutissima CCALA 015</name>
    <dbReference type="NCBI Taxonomy" id="2107695"/>
    <lineage>
        <taxon>Bacteria</taxon>
        <taxon>Bacillati</taxon>
        <taxon>Cyanobacteriota</taxon>
        <taxon>Cyanophyceae</taxon>
        <taxon>Oscillatoriophycideae</taxon>
        <taxon>Chroococcales</taxon>
        <taxon>Aphanothecaceae</taxon>
        <taxon>Aphanothece</taxon>
    </lineage>
</organism>
<evidence type="ECO:0000313" key="2">
    <source>
        <dbReference type="Proteomes" id="UP000238218"/>
    </source>
</evidence>
<dbReference type="Gene3D" id="3.40.630.10">
    <property type="entry name" value="Zn peptidases"/>
    <property type="match status" value="1"/>
</dbReference>
<dbReference type="SUPFAM" id="SSF53187">
    <property type="entry name" value="Zn-dependent exopeptidases"/>
    <property type="match status" value="1"/>
</dbReference>